<accession>A0ABP0QGT7</accession>
<keyword evidence="2" id="KW-1185">Reference proteome</keyword>
<proteinExistence type="predicted"/>
<name>A0ABP0QGT7_9DINO</name>
<dbReference type="Proteomes" id="UP001642484">
    <property type="component" value="Unassembled WGS sequence"/>
</dbReference>
<gene>
    <name evidence="1" type="ORF">CCMP2556_LOCUS41975</name>
</gene>
<dbReference type="EMBL" id="CAXAMN010024439">
    <property type="protein sequence ID" value="CAK9086680.1"/>
    <property type="molecule type" value="Genomic_DNA"/>
</dbReference>
<evidence type="ECO:0000313" key="1">
    <source>
        <dbReference type="EMBL" id="CAK9086680.1"/>
    </source>
</evidence>
<organism evidence="1 2">
    <name type="scientific">Durusdinium trenchii</name>
    <dbReference type="NCBI Taxonomy" id="1381693"/>
    <lineage>
        <taxon>Eukaryota</taxon>
        <taxon>Sar</taxon>
        <taxon>Alveolata</taxon>
        <taxon>Dinophyceae</taxon>
        <taxon>Suessiales</taxon>
        <taxon>Symbiodiniaceae</taxon>
        <taxon>Durusdinium</taxon>
    </lineage>
</organism>
<protein>
    <submittedName>
        <fullName evidence="1">Uncharacterized protein</fullName>
    </submittedName>
</protein>
<comment type="caution">
    <text evidence="1">The sequence shown here is derived from an EMBL/GenBank/DDBJ whole genome shotgun (WGS) entry which is preliminary data.</text>
</comment>
<reference evidence="1 2" key="1">
    <citation type="submission" date="2024-02" db="EMBL/GenBank/DDBJ databases">
        <authorList>
            <person name="Chen Y."/>
            <person name="Shah S."/>
            <person name="Dougan E. K."/>
            <person name="Thang M."/>
            <person name="Chan C."/>
        </authorList>
    </citation>
    <scope>NUCLEOTIDE SEQUENCE [LARGE SCALE GENOMIC DNA]</scope>
</reference>
<sequence>MFSLLMAGQRASMNLWTKWRTPGHDTRLEPMCASCFLSNPQNLDISHLIQSPRESPFARALEHASEMLVVPNHVCSIYTRIWCVFWGLLQTMLFFSQPFPQYFF</sequence>
<evidence type="ECO:0000313" key="2">
    <source>
        <dbReference type="Proteomes" id="UP001642484"/>
    </source>
</evidence>